<dbReference type="EMBL" id="CATOUU010000722">
    <property type="protein sequence ID" value="CAI9944242.1"/>
    <property type="molecule type" value="Genomic_DNA"/>
</dbReference>
<proteinExistence type="predicted"/>
<comment type="caution">
    <text evidence="2">The sequence shown here is derived from an EMBL/GenBank/DDBJ whole genome shotgun (WGS) entry which is preliminary data.</text>
</comment>
<name>A0AA86PU82_9EUKA</name>
<evidence type="ECO:0000256" key="1">
    <source>
        <dbReference type="SAM" id="Phobius"/>
    </source>
</evidence>
<feature type="transmembrane region" description="Helical" evidence="1">
    <location>
        <begin position="126"/>
        <end position="145"/>
    </location>
</feature>
<reference evidence="2" key="1">
    <citation type="submission" date="2023-06" db="EMBL/GenBank/DDBJ databases">
        <authorList>
            <person name="Kurt Z."/>
        </authorList>
    </citation>
    <scope>NUCLEOTIDE SEQUENCE</scope>
</reference>
<dbReference type="AlphaFoldDB" id="A0AA86PU82"/>
<accession>A0AA86PU82</accession>
<organism evidence="2">
    <name type="scientific">Hexamita inflata</name>
    <dbReference type="NCBI Taxonomy" id="28002"/>
    <lineage>
        <taxon>Eukaryota</taxon>
        <taxon>Metamonada</taxon>
        <taxon>Diplomonadida</taxon>
        <taxon>Hexamitidae</taxon>
        <taxon>Hexamitinae</taxon>
        <taxon>Hexamita</taxon>
    </lineage>
</organism>
<gene>
    <name evidence="2" type="ORF">HINF_LOCUS31887</name>
    <name evidence="3" type="ORF">HINF_LOCUS39655</name>
</gene>
<evidence type="ECO:0000313" key="4">
    <source>
        <dbReference type="Proteomes" id="UP001642409"/>
    </source>
</evidence>
<reference evidence="3 4" key="2">
    <citation type="submission" date="2024-07" db="EMBL/GenBank/DDBJ databases">
        <authorList>
            <person name="Akdeniz Z."/>
        </authorList>
    </citation>
    <scope>NUCLEOTIDE SEQUENCE [LARGE SCALE GENOMIC DNA]</scope>
</reference>
<protein>
    <submittedName>
        <fullName evidence="3">Hypothetical_protein</fullName>
    </submittedName>
</protein>
<sequence>MIFDILELSISTLVALITPKNPPTNDWYCEMVLIFIILYLQFIIDDVEFQIINPMNPPDIDQLIPSQFMLTQFKLEFSIEEIPTDGGIKVDGVILAGVAQLHYFPINPPVYAIPQLTDTILQCSTFTFIIYIYIMNVVFILTLYLTQISPTILPAWEFDFVLPETFEDYIKEFEIINCAYWQTQPKNPPEYAQVLQLSQYPLLIEV</sequence>
<feature type="transmembrane region" description="Helical" evidence="1">
    <location>
        <begin position="27"/>
        <end position="44"/>
    </location>
</feature>
<keyword evidence="1" id="KW-0472">Membrane</keyword>
<dbReference type="Proteomes" id="UP001642409">
    <property type="component" value="Unassembled WGS sequence"/>
</dbReference>
<keyword evidence="4" id="KW-1185">Reference proteome</keyword>
<keyword evidence="1" id="KW-1133">Transmembrane helix</keyword>
<dbReference type="EMBL" id="CAXDID020000154">
    <property type="protein sequence ID" value="CAL6042571.1"/>
    <property type="molecule type" value="Genomic_DNA"/>
</dbReference>
<evidence type="ECO:0000313" key="2">
    <source>
        <dbReference type="EMBL" id="CAI9944242.1"/>
    </source>
</evidence>
<keyword evidence="1" id="KW-0812">Transmembrane</keyword>
<evidence type="ECO:0000313" key="3">
    <source>
        <dbReference type="EMBL" id="CAL6042571.1"/>
    </source>
</evidence>